<dbReference type="RefSeq" id="WP_382423382.1">
    <property type="nucleotide sequence ID" value="NZ_JBHSCW010000010.1"/>
</dbReference>
<keyword evidence="3" id="KW-0732">Signal</keyword>
<dbReference type="PROSITE" id="PS51318">
    <property type="entry name" value="TAT"/>
    <property type="match status" value="1"/>
</dbReference>
<protein>
    <submittedName>
        <fullName evidence="4">TRAP transporter substrate-binding protein</fullName>
    </submittedName>
</protein>
<dbReference type="Gene3D" id="3.40.190.170">
    <property type="entry name" value="Bacterial extracellular solute-binding protein, family 7"/>
    <property type="match status" value="1"/>
</dbReference>
<keyword evidence="5" id="KW-1185">Reference proteome</keyword>
<dbReference type="PANTHER" id="PTHR33376">
    <property type="match status" value="1"/>
</dbReference>
<organism evidence="4 5">
    <name type="scientific">Fodinicurvata halophila</name>
    <dbReference type="NCBI Taxonomy" id="1419723"/>
    <lineage>
        <taxon>Bacteria</taxon>
        <taxon>Pseudomonadati</taxon>
        <taxon>Pseudomonadota</taxon>
        <taxon>Alphaproteobacteria</taxon>
        <taxon>Rhodospirillales</taxon>
        <taxon>Rhodovibrionaceae</taxon>
        <taxon>Fodinicurvata</taxon>
    </lineage>
</organism>
<accession>A0ABV8UQK6</accession>
<evidence type="ECO:0000256" key="1">
    <source>
        <dbReference type="ARBA" id="ARBA00009023"/>
    </source>
</evidence>
<comment type="similarity">
    <text evidence="1">Belongs to the bacterial solute-binding protein 7 family.</text>
</comment>
<keyword evidence="2" id="KW-0813">Transport</keyword>
<dbReference type="SUPFAM" id="SSF53850">
    <property type="entry name" value="Periplasmic binding protein-like II"/>
    <property type="match status" value="1"/>
</dbReference>
<sequence>MIDRRKFLTYSGALAAGSTLGLPLSRARAAETVTGVTYLPPSYKALTAGSAGFVEQLEKNHSDVVDIDFHDSGRLLSADEQLPALRAGNIDFMFHTTSYVTRSLPILGVLGLPGVVNALYENPDRLKRGSPLFELINEQLESEHGLYMLSVGGNILQPEYIWSTESDPVRNLDDLDGKKVRVVGYEATGAIEAFGGASVRIPSSELYLALQRGTVDAAVCNISTVVGRSLQEQVTQVLRVPVTAFGIGIFVTTEHWAQMPDDVKEAMTSAAEWFDENSARMANEDYYGDEYWPMMDEAGVEVIEPDQETLDRFAEVSTEVRNEWVGEVGQEVGERAIALAEGEDA</sequence>
<comment type="caution">
    <text evidence="4">The sequence shown here is derived from an EMBL/GenBank/DDBJ whole genome shotgun (WGS) entry which is preliminary data.</text>
</comment>
<dbReference type="PANTHER" id="PTHR33376:SF7">
    <property type="entry name" value="C4-DICARBOXYLATE-BINDING PROTEIN DCTB"/>
    <property type="match status" value="1"/>
</dbReference>
<proteinExistence type="inferred from homology"/>
<evidence type="ECO:0000256" key="2">
    <source>
        <dbReference type="ARBA" id="ARBA00022448"/>
    </source>
</evidence>
<evidence type="ECO:0000313" key="4">
    <source>
        <dbReference type="EMBL" id="MFC4353007.1"/>
    </source>
</evidence>
<dbReference type="InterPro" id="IPR018389">
    <property type="entry name" value="DctP_fam"/>
</dbReference>
<reference evidence="5" key="1">
    <citation type="journal article" date="2019" name="Int. J. Syst. Evol. Microbiol.">
        <title>The Global Catalogue of Microorganisms (GCM) 10K type strain sequencing project: providing services to taxonomists for standard genome sequencing and annotation.</title>
        <authorList>
            <consortium name="The Broad Institute Genomics Platform"/>
            <consortium name="The Broad Institute Genome Sequencing Center for Infectious Disease"/>
            <person name="Wu L."/>
            <person name="Ma J."/>
        </authorList>
    </citation>
    <scope>NUCLEOTIDE SEQUENCE [LARGE SCALE GENOMIC DNA]</scope>
    <source>
        <strain evidence="5">CECT 8472</strain>
    </source>
</reference>
<dbReference type="InterPro" id="IPR038404">
    <property type="entry name" value="TRAP_DctP_sf"/>
</dbReference>
<gene>
    <name evidence="4" type="ORF">ACFOW6_15765</name>
</gene>
<name>A0ABV8UQK6_9PROT</name>
<dbReference type="NCBIfam" id="NF037995">
    <property type="entry name" value="TRAP_S1"/>
    <property type="match status" value="1"/>
</dbReference>
<dbReference type="InterPro" id="IPR006311">
    <property type="entry name" value="TAT_signal"/>
</dbReference>
<dbReference type="Pfam" id="PF03480">
    <property type="entry name" value="DctP"/>
    <property type="match status" value="1"/>
</dbReference>
<evidence type="ECO:0000256" key="3">
    <source>
        <dbReference type="ARBA" id="ARBA00022729"/>
    </source>
</evidence>
<dbReference type="Proteomes" id="UP001595799">
    <property type="component" value="Unassembled WGS sequence"/>
</dbReference>
<dbReference type="EMBL" id="JBHSCW010000010">
    <property type="protein sequence ID" value="MFC4353007.1"/>
    <property type="molecule type" value="Genomic_DNA"/>
</dbReference>
<evidence type="ECO:0000313" key="5">
    <source>
        <dbReference type="Proteomes" id="UP001595799"/>
    </source>
</evidence>